<name>A0A8S5TGS6_9CAUD</name>
<accession>A0A8S5TGS6</accession>
<evidence type="ECO:0000313" key="2">
    <source>
        <dbReference type="EMBL" id="DAF62183.1"/>
    </source>
</evidence>
<organism evidence="2">
    <name type="scientific">Myoviridae sp. ctt8G1</name>
    <dbReference type="NCBI Taxonomy" id="2827713"/>
    <lineage>
        <taxon>Viruses</taxon>
        <taxon>Duplodnaviria</taxon>
        <taxon>Heunggongvirae</taxon>
        <taxon>Uroviricota</taxon>
        <taxon>Caudoviricetes</taxon>
    </lineage>
</organism>
<feature type="region of interest" description="Disordered" evidence="1">
    <location>
        <begin position="1"/>
        <end position="27"/>
    </location>
</feature>
<evidence type="ECO:0000256" key="1">
    <source>
        <dbReference type="SAM" id="MobiDB-lite"/>
    </source>
</evidence>
<dbReference type="EMBL" id="BK032822">
    <property type="protein sequence ID" value="DAF62183.1"/>
    <property type="molecule type" value="Genomic_DNA"/>
</dbReference>
<protein>
    <submittedName>
        <fullName evidence="2">Uncharacterized protein</fullName>
    </submittedName>
</protein>
<proteinExistence type="predicted"/>
<reference evidence="2" key="1">
    <citation type="journal article" date="2021" name="Proc. Natl. Acad. Sci. U.S.A.">
        <title>A Catalog of Tens of Thousands of Viruses from Human Metagenomes Reveals Hidden Associations with Chronic Diseases.</title>
        <authorList>
            <person name="Tisza M.J."/>
            <person name="Buck C.B."/>
        </authorList>
    </citation>
    <scope>NUCLEOTIDE SEQUENCE</scope>
    <source>
        <strain evidence="2">Ctt8G1</strain>
    </source>
</reference>
<sequence>MIECDTESETGGRNGIHAHRPERPKMLNDMNNKQEQALDVLTRWAREATLGMTMEEAAGFFDRLADWAYARHEACLIDPEPEMQDYEEE</sequence>